<evidence type="ECO:0000313" key="3">
    <source>
        <dbReference type="Proteomes" id="UP000661607"/>
    </source>
</evidence>
<evidence type="ECO:0000256" key="1">
    <source>
        <dbReference type="SAM" id="Phobius"/>
    </source>
</evidence>
<name>A0ABR9K9R0_9ACTN</name>
<proteinExistence type="predicted"/>
<accession>A0ABR9K9R0</accession>
<sequence length="140" mass="14298">MDHSTPGSLPANRRPPAQARLRRILAMDAAGMTVFALAYLLAAGPVARALGVAEQLVLVAGALMLAIGAGVGLLASRSRPPAVPVRLVIAIGIAWALASVVSLALGWLHPSTAGTVWIILQAVPVTVFAALQSAALRTRA</sequence>
<dbReference type="RefSeq" id="WP_192774118.1">
    <property type="nucleotide sequence ID" value="NZ_BAAASY010000037.1"/>
</dbReference>
<protein>
    <recommendedName>
        <fullName evidence="4">Integral membrane protein</fullName>
    </recommendedName>
</protein>
<keyword evidence="3" id="KW-1185">Reference proteome</keyword>
<keyword evidence="1" id="KW-0472">Membrane</keyword>
<gene>
    <name evidence="2" type="ORF">H4W81_001520</name>
</gene>
<comment type="caution">
    <text evidence="2">The sequence shown here is derived from an EMBL/GenBank/DDBJ whole genome shotgun (WGS) entry which is preliminary data.</text>
</comment>
<feature type="transmembrane region" description="Helical" evidence="1">
    <location>
        <begin position="114"/>
        <end position="136"/>
    </location>
</feature>
<keyword evidence="1" id="KW-0812">Transmembrane</keyword>
<reference evidence="2 3" key="1">
    <citation type="submission" date="2020-10" db="EMBL/GenBank/DDBJ databases">
        <title>Sequencing the genomes of 1000 actinobacteria strains.</title>
        <authorList>
            <person name="Klenk H.-P."/>
        </authorList>
    </citation>
    <scope>NUCLEOTIDE SEQUENCE [LARGE SCALE GENOMIC DNA]</scope>
    <source>
        <strain evidence="2 3">DSM 43748</strain>
    </source>
</reference>
<feature type="transmembrane region" description="Helical" evidence="1">
    <location>
        <begin position="56"/>
        <end position="75"/>
    </location>
</feature>
<keyword evidence="1" id="KW-1133">Transmembrane helix</keyword>
<dbReference type="Proteomes" id="UP000661607">
    <property type="component" value="Unassembled WGS sequence"/>
</dbReference>
<feature type="transmembrane region" description="Helical" evidence="1">
    <location>
        <begin position="24"/>
        <end position="44"/>
    </location>
</feature>
<dbReference type="EMBL" id="JADBEF010000001">
    <property type="protein sequence ID" value="MBE1558741.1"/>
    <property type="molecule type" value="Genomic_DNA"/>
</dbReference>
<organism evidence="2 3">
    <name type="scientific">Nonomuraea africana</name>
    <dbReference type="NCBI Taxonomy" id="46171"/>
    <lineage>
        <taxon>Bacteria</taxon>
        <taxon>Bacillati</taxon>
        <taxon>Actinomycetota</taxon>
        <taxon>Actinomycetes</taxon>
        <taxon>Streptosporangiales</taxon>
        <taxon>Streptosporangiaceae</taxon>
        <taxon>Nonomuraea</taxon>
    </lineage>
</organism>
<evidence type="ECO:0008006" key="4">
    <source>
        <dbReference type="Google" id="ProtNLM"/>
    </source>
</evidence>
<feature type="transmembrane region" description="Helical" evidence="1">
    <location>
        <begin position="87"/>
        <end position="108"/>
    </location>
</feature>
<evidence type="ECO:0000313" key="2">
    <source>
        <dbReference type="EMBL" id="MBE1558741.1"/>
    </source>
</evidence>